<feature type="non-terminal residue" evidence="6">
    <location>
        <position position="1"/>
    </location>
</feature>
<dbReference type="Pfam" id="PF08281">
    <property type="entry name" value="Sigma70_r4_2"/>
    <property type="match status" value="1"/>
</dbReference>
<dbReference type="InterPro" id="IPR007627">
    <property type="entry name" value="RNA_pol_sigma70_r2"/>
</dbReference>
<dbReference type="Pfam" id="PF04542">
    <property type="entry name" value="Sigma70_r2"/>
    <property type="match status" value="1"/>
</dbReference>
<keyword evidence="3" id="KW-0804">Transcription</keyword>
<evidence type="ECO:0000256" key="1">
    <source>
        <dbReference type="ARBA" id="ARBA00023015"/>
    </source>
</evidence>
<feature type="domain" description="RNA polymerase sigma-70 region 2" evidence="4">
    <location>
        <begin position="29"/>
        <end position="93"/>
    </location>
</feature>
<dbReference type="EMBL" id="JAHTBI010000055">
    <property type="protein sequence ID" value="MBV6288610.1"/>
    <property type="molecule type" value="Genomic_DNA"/>
</dbReference>
<dbReference type="GO" id="GO:0006352">
    <property type="term" value="P:DNA-templated transcription initiation"/>
    <property type="evidence" value="ECO:0007669"/>
    <property type="project" value="InterPro"/>
</dbReference>
<dbReference type="InterPro" id="IPR014284">
    <property type="entry name" value="RNA_pol_sigma-70_dom"/>
</dbReference>
<evidence type="ECO:0000313" key="7">
    <source>
        <dbReference type="Proteomes" id="UP001106592"/>
    </source>
</evidence>
<dbReference type="PANTHER" id="PTHR43133:SF63">
    <property type="entry name" value="RNA POLYMERASE SIGMA FACTOR FECI-RELATED"/>
    <property type="match status" value="1"/>
</dbReference>
<comment type="caution">
    <text evidence="6">The sequence shown here is derived from an EMBL/GenBank/DDBJ whole genome shotgun (WGS) entry which is preliminary data.</text>
</comment>
<dbReference type="AlphaFoldDB" id="A0A9Q2XLL7"/>
<proteinExistence type="predicted"/>
<keyword evidence="2" id="KW-0731">Sigma factor</keyword>
<evidence type="ECO:0000256" key="2">
    <source>
        <dbReference type="ARBA" id="ARBA00023082"/>
    </source>
</evidence>
<dbReference type="NCBIfam" id="TIGR02937">
    <property type="entry name" value="sigma70-ECF"/>
    <property type="match status" value="1"/>
</dbReference>
<organism evidence="6 7">
    <name type="scientific">Pseudomonas aegrilactucae</name>
    <dbReference type="NCBI Taxonomy" id="2854028"/>
    <lineage>
        <taxon>Bacteria</taxon>
        <taxon>Pseudomonadati</taxon>
        <taxon>Pseudomonadota</taxon>
        <taxon>Gammaproteobacteria</taxon>
        <taxon>Pseudomonadales</taxon>
        <taxon>Pseudomonadaceae</taxon>
        <taxon>Pseudomonas</taxon>
    </lineage>
</organism>
<name>A0A9Q2XLL7_9PSED</name>
<dbReference type="InterPro" id="IPR039425">
    <property type="entry name" value="RNA_pol_sigma-70-like"/>
</dbReference>
<evidence type="ECO:0000259" key="5">
    <source>
        <dbReference type="Pfam" id="PF08281"/>
    </source>
</evidence>
<evidence type="ECO:0000313" key="6">
    <source>
        <dbReference type="EMBL" id="MBV6288610.1"/>
    </source>
</evidence>
<dbReference type="GO" id="GO:0016987">
    <property type="term" value="F:sigma factor activity"/>
    <property type="evidence" value="ECO:0007669"/>
    <property type="project" value="UniProtKB-KW"/>
</dbReference>
<feature type="domain" description="RNA polymerase sigma factor 70 region 4 type 2" evidence="5">
    <location>
        <begin position="125"/>
        <end position="175"/>
    </location>
</feature>
<dbReference type="GO" id="GO:0003677">
    <property type="term" value="F:DNA binding"/>
    <property type="evidence" value="ECO:0007669"/>
    <property type="project" value="InterPro"/>
</dbReference>
<reference evidence="6" key="2">
    <citation type="journal article" date="2023" name="Plant Pathol.">
        <title>Dismantling and reorganizing Pseudomonas marginalis sensu#lato.</title>
        <authorList>
            <person name="Sawada H."/>
            <person name="Fujikawa T."/>
            <person name="Satou M."/>
        </authorList>
    </citation>
    <scope>NUCLEOTIDE SEQUENCE</scope>
    <source>
        <strain evidence="6">MAFF 301350</strain>
    </source>
</reference>
<keyword evidence="1" id="KW-0805">Transcription regulation</keyword>
<dbReference type="Proteomes" id="UP001106592">
    <property type="component" value="Unassembled WGS sequence"/>
</dbReference>
<evidence type="ECO:0000256" key="3">
    <source>
        <dbReference type="ARBA" id="ARBA00023163"/>
    </source>
</evidence>
<dbReference type="PANTHER" id="PTHR43133">
    <property type="entry name" value="RNA POLYMERASE ECF-TYPE SIGMA FACTO"/>
    <property type="match status" value="1"/>
</dbReference>
<protein>
    <submittedName>
        <fullName evidence="6">RNA polymerase sigma factor</fullName>
    </submittedName>
</protein>
<gene>
    <name evidence="6" type="ORF">KUO17_16495</name>
</gene>
<accession>A0A9Q2XLL7</accession>
<sequence length="189" mass="21525">LPAKRPVQALTIRGMTMPDNQEDRSLTLLYQRHRNELLAFLTRRVRCRETARDLLQDAFVRLMHSERGEVGNLRAFLYRIANNLSIDHARRNQVRGVNDEQALEHLLSDTSPERSAVAGNTLDHLERLIDGLPSPTREVFLLARVEQMSYKDIAARLGLEPRAVERHLNKALSHCAAAALHARQPNEAQ</sequence>
<keyword evidence="7" id="KW-1185">Reference proteome</keyword>
<dbReference type="RefSeq" id="WP_217976608.1">
    <property type="nucleotide sequence ID" value="NZ_JAHTBI010000055.1"/>
</dbReference>
<evidence type="ECO:0000259" key="4">
    <source>
        <dbReference type="Pfam" id="PF04542"/>
    </source>
</evidence>
<reference evidence="6" key="1">
    <citation type="journal article" date="2022" name="Int. J. Syst. Evol. Microbiol.">
        <title>Pseudomonas aegrilactucae sp. nov. and Pseudomonas morbosilactucae sp. nov., pathogens causing bacterial rot of lettuce in Japan.</title>
        <authorList>
            <person name="Sawada H."/>
            <person name="Fujikawa T."/>
            <person name="Satou M."/>
        </authorList>
    </citation>
    <scope>NUCLEOTIDE SEQUENCE</scope>
    <source>
        <strain evidence="6">MAFF 301350</strain>
    </source>
</reference>
<dbReference type="InterPro" id="IPR013249">
    <property type="entry name" value="RNA_pol_sigma70_r4_t2"/>
</dbReference>